<feature type="compositionally biased region" description="Acidic residues" evidence="1">
    <location>
        <begin position="161"/>
        <end position="182"/>
    </location>
</feature>
<name>A0AAV1HT74_9CHLO</name>
<evidence type="ECO:0000313" key="2">
    <source>
        <dbReference type="EMBL" id="CAK0737417.1"/>
    </source>
</evidence>
<proteinExistence type="predicted"/>
<feature type="compositionally biased region" description="Polar residues" evidence="1">
    <location>
        <begin position="206"/>
        <end position="216"/>
    </location>
</feature>
<feature type="region of interest" description="Disordered" evidence="1">
    <location>
        <begin position="291"/>
        <end position="389"/>
    </location>
</feature>
<accession>A0AAV1HT74</accession>
<protein>
    <submittedName>
        <fullName evidence="2">Uncharacterized protein</fullName>
    </submittedName>
</protein>
<dbReference type="AlphaFoldDB" id="A0AAV1HT74"/>
<feature type="region of interest" description="Disordered" evidence="1">
    <location>
        <begin position="155"/>
        <end position="182"/>
    </location>
</feature>
<gene>
    <name evidence="2" type="ORF">CVIRNUC_000909</name>
</gene>
<comment type="caution">
    <text evidence="2">The sequence shown here is derived from an EMBL/GenBank/DDBJ whole genome shotgun (WGS) entry which is preliminary data.</text>
</comment>
<sequence>MEWPAVRPILQGMVPRNYWTALECHDDGAWTAYTPGLPVDGGMTIAGSRSAAYFEAQRRIAVTIRNMYEVGQRVPPQTSAMSLSAAQAWDSSHREVFEMLDEDMRERSEAAPAAPKIVERQWRQVHVDLSLADDSPTALDRAELRDALRERNVRNIWASDPESEVDEEEEEGEGDEEVDADEEDDEMLDIANDEHGIVATEPPGQGSRNEASTSYGMDNLEGVEDGAQPVLSALGNWASAEPWEAPPLLPREQRTRRPRSDRGEGRLEALAGMVASGGALAMEAGVHWGAGMPDRAAGQQPGLRMLEHREEEEDSAPPPRRSGAAAEAQPGEVDERGDRLQRREQATRTTRRHMERQRSFTRLYNEGQRGGVGRPLPAQHWREAEGSLC</sequence>
<reference evidence="2 3" key="1">
    <citation type="submission" date="2023-10" db="EMBL/GenBank/DDBJ databases">
        <authorList>
            <person name="Maclean D."/>
            <person name="Macfadyen A."/>
        </authorList>
    </citation>
    <scope>NUCLEOTIDE SEQUENCE [LARGE SCALE GENOMIC DNA]</scope>
</reference>
<feature type="region of interest" description="Disordered" evidence="1">
    <location>
        <begin position="195"/>
        <end position="265"/>
    </location>
</feature>
<feature type="compositionally biased region" description="Basic and acidic residues" evidence="1">
    <location>
        <begin position="380"/>
        <end position="389"/>
    </location>
</feature>
<dbReference type="EMBL" id="CAUYUE010000001">
    <property type="protein sequence ID" value="CAK0737417.1"/>
    <property type="molecule type" value="Genomic_DNA"/>
</dbReference>
<dbReference type="Proteomes" id="UP001314263">
    <property type="component" value="Unassembled WGS sequence"/>
</dbReference>
<feature type="compositionally biased region" description="Basic and acidic residues" evidence="1">
    <location>
        <begin position="333"/>
        <end position="346"/>
    </location>
</feature>
<evidence type="ECO:0000313" key="3">
    <source>
        <dbReference type="Proteomes" id="UP001314263"/>
    </source>
</evidence>
<organism evidence="2 3">
    <name type="scientific">Coccomyxa viridis</name>
    <dbReference type="NCBI Taxonomy" id="1274662"/>
    <lineage>
        <taxon>Eukaryota</taxon>
        <taxon>Viridiplantae</taxon>
        <taxon>Chlorophyta</taxon>
        <taxon>core chlorophytes</taxon>
        <taxon>Trebouxiophyceae</taxon>
        <taxon>Trebouxiophyceae incertae sedis</taxon>
        <taxon>Coccomyxaceae</taxon>
        <taxon>Coccomyxa</taxon>
    </lineage>
</organism>
<evidence type="ECO:0000256" key="1">
    <source>
        <dbReference type="SAM" id="MobiDB-lite"/>
    </source>
</evidence>
<feature type="compositionally biased region" description="Basic and acidic residues" evidence="1">
    <location>
        <begin position="251"/>
        <end position="265"/>
    </location>
</feature>
<keyword evidence="3" id="KW-1185">Reference proteome</keyword>